<keyword evidence="4" id="KW-1185">Reference proteome</keyword>
<accession>A0A370X2A1</accession>
<evidence type="ECO:0000259" key="2">
    <source>
        <dbReference type="SMART" id="SM00867"/>
    </source>
</evidence>
<dbReference type="Proteomes" id="UP000255334">
    <property type="component" value="Unassembled WGS sequence"/>
</dbReference>
<dbReference type="AlphaFoldDB" id="A0A370X2A1"/>
<dbReference type="PANTHER" id="PTHR34406:SF1">
    <property type="entry name" value="PROTEIN YCEI"/>
    <property type="match status" value="1"/>
</dbReference>
<dbReference type="OrthoDB" id="1247465at2"/>
<organism evidence="3 4">
    <name type="scientific">Dyella psychrodurans</name>
    <dbReference type="NCBI Taxonomy" id="1927960"/>
    <lineage>
        <taxon>Bacteria</taxon>
        <taxon>Pseudomonadati</taxon>
        <taxon>Pseudomonadota</taxon>
        <taxon>Gammaproteobacteria</taxon>
        <taxon>Lysobacterales</taxon>
        <taxon>Rhodanobacteraceae</taxon>
        <taxon>Dyella</taxon>
    </lineage>
</organism>
<proteinExistence type="predicted"/>
<dbReference type="SMART" id="SM00867">
    <property type="entry name" value="YceI"/>
    <property type="match status" value="1"/>
</dbReference>
<protein>
    <submittedName>
        <fullName evidence="3">Polyisoprenoid-binding protein</fullName>
    </submittedName>
</protein>
<dbReference type="InterPro" id="IPR007372">
    <property type="entry name" value="Lipid/polyisoprenoid-bd_YceI"/>
</dbReference>
<dbReference type="InterPro" id="IPR036761">
    <property type="entry name" value="TTHA0802/YceI-like_sf"/>
</dbReference>
<feature type="signal peptide" evidence="1">
    <location>
        <begin position="1"/>
        <end position="24"/>
    </location>
</feature>
<evidence type="ECO:0000256" key="1">
    <source>
        <dbReference type="SAM" id="SignalP"/>
    </source>
</evidence>
<evidence type="ECO:0000313" key="4">
    <source>
        <dbReference type="Proteomes" id="UP000255334"/>
    </source>
</evidence>
<gene>
    <name evidence="3" type="ORF">DWU99_14015</name>
</gene>
<dbReference type="RefSeq" id="WP_115478694.1">
    <property type="nucleotide sequence ID" value="NZ_QRBF01000005.1"/>
</dbReference>
<feature type="domain" description="Lipid/polyisoprenoid-binding YceI-like" evidence="2">
    <location>
        <begin position="26"/>
        <end position="185"/>
    </location>
</feature>
<comment type="caution">
    <text evidence="3">The sequence shown here is derived from an EMBL/GenBank/DDBJ whole genome shotgun (WGS) entry which is preliminary data.</text>
</comment>
<dbReference type="EMBL" id="QRBF01000005">
    <property type="protein sequence ID" value="RDS82518.1"/>
    <property type="molecule type" value="Genomic_DNA"/>
</dbReference>
<reference evidence="3 4" key="1">
    <citation type="submission" date="2018-07" db="EMBL/GenBank/DDBJ databases">
        <title>Dyella monticola sp. nov. and Dyella psychrodurans sp. nov. isolated from monsoon evergreen broad-leaved forest soil of Dinghu Mountain, China.</title>
        <authorList>
            <person name="Gao Z."/>
            <person name="Qiu L."/>
        </authorList>
    </citation>
    <scope>NUCLEOTIDE SEQUENCE [LARGE SCALE GENOMIC DNA]</scope>
    <source>
        <strain evidence="3 4">4MSK11</strain>
    </source>
</reference>
<dbReference type="SUPFAM" id="SSF101874">
    <property type="entry name" value="YceI-like"/>
    <property type="match status" value="1"/>
</dbReference>
<dbReference type="PANTHER" id="PTHR34406">
    <property type="entry name" value="PROTEIN YCEI"/>
    <property type="match status" value="1"/>
</dbReference>
<feature type="chain" id="PRO_5016686797" evidence="1">
    <location>
        <begin position="25"/>
        <end position="187"/>
    </location>
</feature>
<sequence length="187" mass="19551">MNFRLNQRALACLLAIALPCISHAADYTVQPAGSTLGFSSSFQGSGFDGHFDKWTAAISYDQAKLATSKFDVTVDLASAKTGDNDRDSALPGSDFFNVAKYPQGHFVTTGFRQQGGQVIADGNLTLRGVTKPVSLTVTFKPQGSGATLDVTGTVKRLDFGVGGGQYADTSVIGADVKVTAHLVLAAK</sequence>
<dbReference type="Gene3D" id="2.40.128.110">
    <property type="entry name" value="Lipid/polyisoprenoid-binding, YceI-like"/>
    <property type="match status" value="1"/>
</dbReference>
<evidence type="ECO:0000313" key="3">
    <source>
        <dbReference type="EMBL" id="RDS82518.1"/>
    </source>
</evidence>
<name>A0A370X2A1_9GAMM</name>
<dbReference type="Pfam" id="PF04264">
    <property type="entry name" value="YceI"/>
    <property type="match status" value="1"/>
</dbReference>
<keyword evidence="1" id="KW-0732">Signal</keyword>